<reference evidence="2" key="1">
    <citation type="submission" date="2019-01" db="EMBL/GenBank/DDBJ databases">
        <title>Gri0909 isolated from a small marine red alga.</title>
        <authorList>
            <person name="Kim J."/>
            <person name="Jeong S.E."/>
            <person name="Jeon C.O."/>
        </authorList>
    </citation>
    <scope>NUCLEOTIDE SEQUENCE [LARGE SCALE GENOMIC DNA]</scope>
    <source>
        <strain evidence="2">Gri0909</strain>
    </source>
</reference>
<accession>A0A3S3URU9</accession>
<evidence type="ECO:0000313" key="1">
    <source>
        <dbReference type="EMBL" id="RVU39130.1"/>
    </source>
</evidence>
<dbReference type="PIRSF" id="PIRSF032146">
    <property type="entry name" value="UCP032146"/>
    <property type="match status" value="1"/>
</dbReference>
<proteinExistence type="predicted"/>
<dbReference type="RefSeq" id="WP_127764502.1">
    <property type="nucleotide sequence ID" value="NZ_SADE01000001.1"/>
</dbReference>
<organism evidence="1 2">
    <name type="scientific">Hwanghaeella grinnelliae</name>
    <dbReference type="NCBI Taxonomy" id="2500179"/>
    <lineage>
        <taxon>Bacteria</taxon>
        <taxon>Pseudomonadati</taxon>
        <taxon>Pseudomonadota</taxon>
        <taxon>Alphaproteobacteria</taxon>
        <taxon>Rhodospirillales</taxon>
        <taxon>Rhodospirillaceae</taxon>
        <taxon>Hwanghaeella</taxon>
    </lineage>
</organism>
<dbReference type="NCBIfam" id="NF002769">
    <property type="entry name" value="PRK02853.1"/>
    <property type="match status" value="1"/>
</dbReference>
<dbReference type="EMBL" id="SADE01000001">
    <property type="protein sequence ID" value="RVU39130.1"/>
    <property type="molecule type" value="Genomic_DNA"/>
</dbReference>
<name>A0A3S3URU9_9PROT</name>
<dbReference type="AlphaFoldDB" id="A0A3S3URU9"/>
<evidence type="ECO:0000313" key="2">
    <source>
        <dbReference type="Proteomes" id="UP000287447"/>
    </source>
</evidence>
<comment type="caution">
    <text evidence="1">The sequence shown here is derived from an EMBL/GenBank/DDBJ whole genome shotgun (WGS) entry which is preliminary data.</text>
</comment>
<dbReference type="Pfam" id="PF06793">
    <property type="entry name" value="UPF0262"/>
    <property type="match status" value="1"/>
</dbReference>
<gene>
    <name evidence="1" type="ORF">EOI86_07715</name>
</gene>
<dbReference type="InterPro" id="IPR008321">
    <property type="entry name" value="UCP032146"/>
</dbReference>
<protein>
    <submittedName>
        <fullName evidence="1">UPF0262 family protein</fullName>
    </submittedName>
</protein>
<dbReference type="Proteomes" id="UP000287447">
    <property type="component" value="Unassembled WGS sequence"/>
</dbReference>
<keyword evidence="2" id="KW-1185">Reference proteome</keyword>
<dbReference type="OrthoDB" id="9798434at2"/>
<sequence length="163" mass="19235">MTEFAETDRILDLKLDEKNVIRRSRDIEHERSVAMYDLLDRNRFKLVEGRTGPYVVHLGLDEDGKRLVFTINDEKDEELLEQGNLHLTPFRRIIRDYFQICESYYDAIKKLSPSQIETIDMARRGLHNEGSDVLRERLEPKMVMDKATARRLFTLVCVLHIRG</sequence>